<keyword evidence="2" id="KW-0812">Transmembrane</keyword>
<evidence type="ECO:0008006" key="5">
    <source>
        <dbReference type="Google" id="ProtNLM"/>
    </source>
</evidence>
<dbReference type="InterPro" id="IPR031508">
    <property type="entry name" value="TMEM108"/>
</dbReference>
<dbReference type="PANTHER" id="PTHR28673">
    <property type="entry name" value="TRANSMEMBRANE PROTEIN 108"/>
    <property type="match status" value="1"/>
</dbReference>
<proteinExistence type="predicted"/>
<dbReference type="GeneTree" id="ENSGT00390000000626"/>
<accession>A0AAY4C329</accession>
<keyword evidence="2" id="KW-1133">Transmembrane helix</keyword>
<feature type="compositionally biased region" description="Low complexity" evidence="1">
    <location>
        <begin position="292"/>
        <end position="307"/>
    </location>
</feature>
<feature type="transmembrane region" description="Helical" evidence="2">
    <location>
        <begin position="422"/>
        <end position="444"/>
    </location>
</feature>
<protein>
    <recommendedName>
        <fullName evidence="5">Transmembrane protein 108</fullName>
    </recommendedName>
</protein>
<feature type="compositionally biased region" description="Polar residues" evidence="1">
    <location>
        <begin position="393"/>
        <end position="404"/>
    </location>
</feature>
<dbReference type="Proteomes" id="UP000694580">
    <property type="component" value="Chromosome 2"/>
</dbReference>
<feature type="compositionally biased region" description="Polar residues" evidence="1">
    <location>
        <begin position="315"/>
        <end position="329"/>
    </location>
</feature>
<dbReference type="GO" id="GO:0010008">
    <property type="term" value="C:endosome membrane"/>
    <property type="evidence" value="ECO:0007669"/>
    <property type="project" value="TreeGrafter"/>
</dbReference>
<dbReference type="AlphaFoldDB" id="A0AAY4C329"/>
<dbReference type="Pfam" id="PF15759">
    <property type="entry name" value="TMEM108"/>
    <property type="match status" value="1"/>
</dbReference>
<keyword evidence="4" id="KW-1185">Reference proteome</keyword>
<feature type="region of interest" description="Disordered" evidence="1">
    <location>
        <begin position="283"/>
        <end position="411"/>
    </location>
</feature>
<organism evidence="3 4">
    <name type="scientific">Denticeps clupeoides</name>
    <name type="common">denticle herring</name>
    <dbReference type="NCBI Taxonomy" id="299321"/>
    <lineage>
        <taxon>Eukaryota</taxon>
        <taxon>Metazoa</taxon>
        <taxon>Chordata</taxon>
        <taxon>Craniata</taxon>
        <taxon>Vertebrata</taxon>
        <taxon>Euteleostomi</taxon>
        <taxon>Actinopterygii</taxon>
        <taxon>Neopterygii</taxon>
        <taxon>Teleostei</taxon>
        <taxon>Clupei</taxon>
        <taxon>Clupeiformes</taxon>
        <taxon>Denticipitoidei</taxon>
        <taxon>Denticipitidae</taxon>
        <taxon>Denticeps</taxon>
    </lineage>
</organism>
<reference evidence="3" key="3">
    <citation type="submission" date="2025-09" db="UniProtKB">
        <authorList>
            <consortium name="Ensembl"/>
        </authorList>
    </citation>
    <scope>IDENTIFICATION</scope>
</reference>
<evidence type="ECO:0000313" key="3">
    <source>
        <dbReference type="Ensembl" id="ENSDCDP00010026931.1"/>
    </source>
</evidence>
<dbReference type="GO" id="GO:0005769">
    <property type="term" value="C:early endosome"/>
    <property type="evidence" value="ECO:0007669"/>
    <property type="project" value="TreeGrafter"/>
</dbReference>
<dbReference type="PANTHER" id="PTHR28673:SF1">
    <property type="entry name" value="TRANSMEMBRANE PROTEIN 108"/>
    <property type="match status" value="1"/>
</dbReference>
<reference evidence="3 4" key="1">
    <citation type="submission" date="2020-06" db="EMBL/GenBank/DDBJ databases">
        <authorList>
            <consortium name="Wellcome Sanger Institute Data Sharing"/>
        </authorList>
    </citation>
    <scope>NUCLEOTIDE SEQUENCE [LARGE SCALE GENOMIC DNA]</scope>
</reference>
<evidence type="ECO:0000256" key="2">
    <source>
        <dbReference type="SAM" id="Phobius"/>
    </source>
</evidence>
<dbReference type="GO" id="GO:0008090">
    <property type="term" value="P:retrograde axonal transport"/>
    <property type="evidence" value="ECO:0007669"/>
    <property type="project" value="TreeGrafter"/>
</dbReference>
<evidence type="ECO:0000313" key="4">
    <source>
        <dbReference type="Proteomes" id="UP000694580"/>
    </source>
</evidence>
<dbReference type="GO" id="GO:0097106">
    <property type="term" value="P:postsynaptic density organization"/>
    <property type="evidence" value="ECO:0007669"/>
    <property type="project" value="TreeGrafter"/>
</dbReference>
<evidence type="ECO:0000256" key="1">
    <source>
        <dbReference type="SAM" id="MobiDB-lite"/>
    </source>
</evidence>
<keyword evidence="2" id="KW-0472">Membrane</keyword>
<feature type="compositionally biased region" description="Polar residues" evidence="1">
    <location>
        <begin position="337"/>
        <end position="382"/>
    </location>
</feature>
<dbReference type="GO" id="GO:0014069">
    <property type="term" value="C:postsynaptic density"/>
    <property type="evidence" value="ECO:0007669"/>
    <property type="project" value="TreeGrafter"/>
</dbReference>
<reference evidence="3" key="2">
    <citation type="submission" date="2025-08" db="UniProtKB">
        <authorList>
            <consortium name="Ensembl"/>
        </authorList>
    </citation>
    <scope>IDENTIFICATION</scope>
</reference>
<dbReference type="Ensembl" id="ENSDCDT00010033394.1">
    <property type="protein sequence ID" value="ENSDCDP00010026931.1"/>
    <property type="gene ID" value="ENSDCDG00010017140.1"/>
</dbReference>
<name>A0AAY4C329_9TELE</name>
<sequence>MRPLHFYIKRSVVTHSFHPFSFSGVLTILAVPLGLGVSAQDLYSGEVPQHPAFMVLSSSPIPFLPPGLQDAQSSGESPLYGGDPKPSRVQPTATLSSLGRLDLPVTSLAPATGPVNFVSDNHDYSAGRLQEDYAHGGETVDQAQSNTIGIMSETAKPLNASSARQAQDSWSSSVHAGEATELADPVLGSPGSSLSGTRLVLSEGLTLGVESPSPLPLPMLHTETGDALGLKTAGPAGSHLALSSEESMLPSSLFSNILDRARESDQTTPELALPHSITLREVHESNKDNKVASPAPSSSSNHTNTTSMPPPSTSDNVMNITTPSATGTSMPLHYKSADNSTDEALNSTDYGANSTLTRPSLHSDFTNGNLSAPTEGPSTASGNLKRLVPGPTSGPSDSNNQSGPGSDPSHTRDAICLRKMDIVWVVLAISVPVSSCSVLLTVCCMRRKKKSTSQENNVSYWNNAITMDYFSRHAVELPRDIHSLEISEEQEICLPPNGDYSDSGVVLVNPFCQETLFINRDKASDI</sequence>
<dbReference type="GO" id="GO:1904115">
    <property type="term" value="C:axon cytoplasm"/>
    <property type="evidence" value="ECO:0007669"/>
    <property type="project" value="GOC"/>
</dbReference>
<gene>
    <name evidence="3" type="primary">TMEM108</name>
</gene>
<feature type="region of interest" description="Disordered" evidence="1">
    <location>
        <begin position="66"/>
        <end position="92"/>
    </location>
</feature>
<dbReference type="GO" id="GO:0097484">
    <property type="term" value="P:dendrite extension"/>
    <property type="evidence" value="ECO:0007669"/>
    <property type="project" value="TreeGrafter"/>
</dbReference>